<evidence type="ECO:0000313" key="3">
    <source>
        <dbReference type="Proteomes" id="UP000253472"/>
    </source>
</evidence>
<evidence type="ECO:0000256" key="1">
    <source>
        <dbReference type="SAM" id="MobiDB-lite"/>
    </source>
</evidence>
<comment type="caution">
    <text evidence="2">The sequence shown here is derived from an EMBL/GenBank/DDBJ whole genome shotgun (WGS) entry which is preliminary data.</text>
</comment>
<dbReference type="AlphaFoldDB" id="A0A367Y4F4"/>
<sequence length="182" mass="20236">MSPDDTHRLQTTFSRSSRPAAETMGLKPEAIDTGTSEYLSESVTRRKTTWWWYSECLLIPTTRIASFQHSKAEFTDVRYWHHMTTSTSGTSHKSGTPLSGFRNLGQVRNDTKAATRGQQSKPEVRSGRWLQGTTGGVEVVGKTEPHAQEPHALGPHAASHGMADHRAIHESIPSASEHIRYN</sequence>
<gene>
    <name evidence="2" type="ORF">Cantr_08004</name>
</gene>
<feature type="region of interest" description="Disordered" evidence="1">
    <location>
        <begin position="1"/>
        <end position="29"/>
    </location>
</feature>
<reference evidence="2 3" key="1">
    <citation type="submission" date="2018-06" db="EMBL/GenBank/DDBJ databases">
        <title>Whole genome sequencing of Candida tropicalis (genome annotated by CSBL at Korea University).</title>
        <authorList>
            <person name="Ahn J."/>
        </authorList>
    </citation>
    <scope>NUCLEOTIDE SEQUENCE [LARGE SCALE GENOMIC DNA]</scope>
    <source>
        <strain evidence="2 3">ATCC 20962</strain>
    </source>
</reference>
<protein>
    <submittedName>
        <fullName evidence="2">Uncharacterized protein</fullName>
    </submittedName>
</protein>
<name>A0A367Y4F4_9ASCO</name>
<proteinExistence type="predicted"/>
<keyword evidence="3" id="KW-1185">Reference proteome</keyword>
<dbReference type="Proteomes" id="UP000253472">
    <property type="component" value="Unassembled WGS sequence"/>
</dbReference>
<organism evidence="2 3">
    <name type="scientific">Candida viswanathii</name>
    <dbReference type="NCBI Taxonomy" id="5486"/>
    <lineage>
        <taxon>Eukaryota</taxon>
        <taxon>Fungi</taxon>
        <taxon>Dikarya</taxon>
        <taxon>Ascomycota</taxon>
        <taxon>Saccharomycotina</taxon>
        <taxon>Pichiomycetes</taxon>
        <taxon>Debaryomycetaceae</taxon>
        <taxon>Candida/Lodderomyces clade</taxon>
        <taxon>Candida</taxon>
    </lineage>
</organism>
<evidence type="ECO:0000313" key="2">
    <source>
        <dbReference type="EMBL" id="RCK60460.1"/>
    </source>
</evidence>
<dbReference type="EMBL" id="QLNQ01000026">
    <property type="protein sequence ID" value="RCK60460.1"/>
    <property type="molecule type" value="Genomic_DNA"/>
</dbReference>
<feature type="region of interest" description="Disordered" evidence="1">
    <location>
        <begin position="110"/>
        <end position="133"/>
    </location>
</feature>
<accession>A0A367Y4F4</accession>